<name>A0ABQ3J2D1_9GAMM</name>
<dbReference type="SUPFAM" id="SSF52821">
    <property type="entry name" value="Rhodanese/Cell cycle control phosphatase"/>
    <property type="match status" value="1"/>
</dbReference>
<comment type="caution">
    <text evidence="2">The sequence shown here is derived from an EMBL/GenBank/DDBJ whole genome shotgun (WGS) entry which is preliminary data.</text>
</comment>
<evidence type="ECO:0000259" key="1">
    <source>
        <dbReference type="PROSITE" id="PS50206"/>
    </source>
</evidence>
<dbReference type="EMBL" id="BNAH01000017">
    <property type="protein sequence ID" value="GHF01560.1"/>
    <property type="molecule type" value="Genomic_DNA"/>
</dbReference>
<dbReference type="InterPro" id="IPR001763">
    <property type="entry name" value="Rhodanese-like_dom"/>
</dbReference>
<feature type="domain" description="Rhodanese" evidence="1">
    <location>
        <begin position="4"/>
        <end position="87"/>
    </location>
</feature>
<dbReference type="Proteomes" id="UP000626370">
    <property type="component" value="Unassembled WGS sequence"/>
</dbReference>
<dbReference type="InterPro" id="IPR036873">
    <property type="entry name" value="Rhodanese-like_dom_sf"/>
</dbReference>
<evidence type="ECO:0000313" key="2">
    <source>
        <dbReference type="EMBL" id="GHF01560.1"/>
    </source>
</evidence>
<keyword evidence="3" id="KW-1185">Reference proteome</keyword>
<gene>
    <name evidence="2" type="ORF">GCM10011501_33850</name>
</gene>
<dbReference type="PROSITE" id="PS50206">
    <property type="entry name" value="RHODANESE_3"/>
    <property type="match status" value="1"/>
</dbReference>
<protein>
    <recommendedName>
        <fullName evidence="1">Rhodanese domain-containing protein</fullName>
    </recommendedName>
</protein>
<organism evidence="2 3">
    <name type="scientific">Thalassotalea profundi</name>
    <dbReference type="NCBI Taxonomy" id="2036687"/>
    <lineage>
        <taxon>Bacteria</taxon>
        <taxon>Pseudomonadati</taxon>
        <taxon>Pseudomonadota</taxon>
        <taxon>Gammaproteobacteria</taxon>
        <taxon>Alteromonadales</taxon>
        <taxon>Colwelliaceae</taxon>
        <taxon>Thalassotalea</taxon>
    </lineage>
</organism>
<evidence type="ECO:0000313" key="3">
    <source>
        <dbReference type="Proteomes" id="UP000626370"/>
    </source>
</evidence>
<dbReference type="Pfam" id="PF00581">
    <property type="entry name" value="Rhodanese"/>
    <property type="match status" value="1"/>
</dbReference>
<dbReference type="CDD" id="cd00158">
    <property type="entry name" value="RHOD"/>
    <property type="match status" value="1"/>
</dbReference>
<dbReference type="Gene3D" id="3.40.250.10">
    <property type="entry name" value="Rhodanese-like domain"/>
    <property type="match status" value="1"/>
</dbReference>
<proteinExistence type="predicted"/>
<sequence length="91" mass="10150">MFSEQHQCLIIDVREAGEVQTSAIKNSISIPRGVLEIHVTSKCNDVNMPILVHCQTGGRACLATEQLLKMGYKNVKAITATHQEMCEYFNL</sequence>
<accession>A0ABQ3J2D1</accession>
<reference evidence="3" key="1">
    <citation type="journal article" date="2019" name="Int. J. Syst. Evol. Microbiol.">
        <title>The Global Catalogue of Microorganisms (GCM) 10K type strain sequencing project: providing services to taxonomists for standard genome sequencing and annotation.</title>
        <authorList>
            <consortium name="The Broad Institute Genomics Platform"/>
            <consortium name="The Broad Institute Genome Sequencing Center for Infectious Disease"/>
            <person name="Wu L."/>
            <person name="Ma J."/>
        </authorList>
    </citation>
    <scope>NUCLEOTIDE SEQUENCE [LARGE SCALE GENOMIC DNA]</scope>
    <source>
        <strain evidence="3">CGMCC 1.15922</strain>
    </source>
</reference>